<evidence type="ECO:0000256" key="1">
    <source>
        <dbReference type="SAM" id="MobiDB-lite"/>
    </source>
</evidence>
<comment type="caution">
    <text evidence="2">The sequence shown here is derived from an EMBL/GenBank/DDBJ whole genome shotgun (WGS) entry which is preliminary data.</text>
</comment>
<dbReference type="Proteomes" id="UP001335648">
    <property type="component" value="Unassembled WGS sequence"/>
</dbReference>
<evidence type="ECO:0000313" key="2">
    <source>
        <dbReference type="EMBL" id="KAK5892892.1"/>
    </source>
</evidence>
<accession>A0AAN8BWT5</accession>
<sequence length="68" mass="7461">MRGLSGQRTALRGSGPADWVDNHSHSSTTARRHPGRQMWCLSGQRTAPRGSGLADRRVTNHNRHSTTA</sequence>
<gene>
    <name evidence="2" type="ORF">CesoFtcFv8_013239</name>
</gene>
<reference evidence="2 3" key="1">
    <citation type="journal article" date="2023" name="Mol. Biol. Evol.">
        <title>Genomics of Secondarily Temperate Adaptation in the Only Non-Antarctic Icefish.</title>
        <authorList>
            <person name="Rivera-Colon A.G."/>
            <person name="Rayamajhi N."/>
            <person name="Minhas B.F."/>
            <person name="Madrigal G."/>
            <person name="Bilyk K.T."/>
            <person name="Yoon V."/>
            <person name="Hune M."/>
            <person name="Gregory S."/>
            <person name="Cheng C.H.C."/>
            <person name="Catchen J.M."/>
        </authorList>
    </citation>
    <scope>NUCLEOTIDE SEQUENCE [LARGE SCALE GENOMIC DNA]</scope>
    <source>
        <strain evidence="2">JC2023a</strain>
    </source>
</reference>
<feature type="compositionally biased region" description="Basic residues" evidence="1">
    <location>
        <begin position="59"/>
        <end position="68"/>
    </location>
</feature>
<feature type="region of interest" description="Disordered" evidence="1">
    <location>
        <begin position="1"/>
        <end position="68"/>
    </location>
</feature>
<keyword evidence="3" id="KW-1185">Reference proteome</keyword>
<protein>
    <submittedName>
        <fullName evidence="2">Uncharacterized protein</fullName>
    </submittedName>
</protein>
<proteinExistence type="predicted"/>
<dbReference type="AlphaFoldDB" id="A0AAN8BWT5"/>
<evidence type="ECO:0000313" key="3">
    <source>
        <dbReference type="Proteomes" id="UP001335648"/>
    </source>
</evidence>
<organism evidence="2 3">
    <name type="scientific">Champsocephalus esox</name>
    <name type="common">pike icefish</name>
    <dbReference type="NCBI Taxonomy" id="159716"/>
    <lineage>
        <taxon>Eukaryota</taxon>
        <taxon>Metazoa</taxon>
        <taxon>Chordata</taxon>
        <taxon>Craniata</taxon>
        <taxon>Vertebrata</taxon>
        <taxon>Euteleostomi</taxon>
        <taxon>Actinopterygii</taxon>
        <taxon>Neopterygii</taxon>
        <taxon>Teleostei</taxon>
        <taxon>Neoteleostei</taxon>
        <taxon>Acanthomorphata</taxon>
        <taxon>Eupercaria</taxon>
        <taxon>Perciformes</taxon>
        <taxon>Notothenioidei</taxon>
        <taxon>Channichthyidae</taxon>
        <taxon>Champsocephalus</taxon>
    </lineage>
</organism>
<dbReference type="EMBL" id="JAULUE010002055">
    <property type="protein sequence ID" value="KAK5892892.1"/>
    <property type="molecule type" value="Genomic_DNA"/>
</dbReference>
<name>A0AAN8BWT5_9TELE</name>